<dbReference type="OrthoDB" id="6402549at2"/>
<proteinExistence type="predicted"/>
<organism evidence="1 2">
    <name type="scientific">Shewanella livingstonensis</name>
    <dbReference type="NCBI Taxonomy" id="150120"/>
    <lineage>
        <taxon>Bacteria</taxon>
        <taxon>Pseudomonadati</taxon>
        <taxon>Pseudomonadota</taxon>
        <taxon>Gammaproteobacteria</taxon>
        <taxon>Alteromonadales</taxon>
        <taxon>Shewanellaceae</taxon>
        <taxon>Shewanella</taxon>
    </lineage>
</organism>
<dbReference type="AlphaFoldDB" id="A0A3G8LR29"/>
<evidence type="ECO:0008006" key="3">
    <source>
        <dbReference type="Google" id="ProtNLM"/>
    </source>
</evidence>
<keyword evidence="2" id="KW-1185">Reference proteome</keyword>
<evidence type="ECO:0000313" key="2">
    <source>
        <dbReference type="Proteomes" id="UP000278035"/>
    </source>
</evidence>
<evidence type="ECO:0000313" key="1">
    <source>
        <dbReference type="EMBL" id="AZG72233.1"/>
    </source>
</evidence>
<dbReference type="Proteomes" id="UP000278035">
    <property type="component" value="Chromosome"/>
</dbReference>
<accession>A0A3G8LR29</accession>
<dbReference type="PROSITE" id="PS51257">
    <property type="entry name" value="PROKAR_LIPOPROTEIN"/>
    <property type="match status" value="1"/>
</dbReference>
<dbReference type="EMBL" id="CP034015">
    <property type="protein sequence ID" value="AZG72233.1"/>
    <property type="molecule type" value="Genomic_DNA"/>
</dbReference>
<gene>
    <name evidence="1" type="ORF">EGC82_05290</name>
</gene>
<dbReference type="KEGG" id="slj:EGC82_05290"/>
<reference evidence="2" key="1">
    <citation type="submission" date="2018-11" db="EMBL/GenBank/DDBJ databases">
        <title>Shewanella sp. M2.</title>
        <authorList>
            <person name="Hwang Y.J."/>
            <person name="Hwang C.Y."/>
        </authorList>
    </citation>
    <scope>NUCLEOTIDE SEQUENCE [LARGE SCALE GENOMIC DNA]</scope>
    <source>
        <strain evidence="2">LMG 19866</strain>
    </source>
</reference>
<name>A0A3G8LR29_9GAMM</name>
<dbReference type="RefSeq" id="WP_124729830.1">
    <property type="nucleotide sequence ID" value="NZ_CBCSKC010000008.1"/>
</dbReference>
<protein>
    <recommendedName>
        <fullName evidence="3">Lipoprotein</fullName>
    </recommendedName>
</protein>
<sequence length="197" mass="22484">MKQLIILTPLLLIAACSPNTSTIKWDKYCLPKAYLTPASLSTASSNDSNFDKNTGYGPSIFFEGKELHKHISAFKVTSPSHSTGNIYHHIQVNLSNNKIIKHVLNIEDLRHSDMENIKFEDQSPYHWVAYDKAGSDYLYWGDCMLDGHGETDPSYRCTHQFNIGDTVGTYTIKDENILLHQKIDEFILNKLNTWQCK</sequence>